<dbReference type="Pfam" id="PF03822">
    <property type="entry name" value="NAF"/>
    <property type="match status" value="1"/>
</dbReference>
<keyword evidence="9" id="KW-0464">Manganese</keyword>
<reference evidence="17" key="1">
    <citation type="journal article" date="2019" name="Gigascience">
        <title>De novo genome assembly of the endangered Acer yangbiense, a plant species with extremely small populations endemic to Yunnan Province, China.</title>
        <authorList>
            <person name="Yang J."/>
            <person name="Wariss H.M."/>
            <person name="Tao L."/>
            <person name="Zhang R."/>
            <person name="Yun Q."/>
            <person name="Hollingsworth P."/>
            <person name="Dao Z."/>
            <person name="Luo G."/>
            <person name="Guo H."/>
            <person name="Ma Y."/>
            <person name="Sun W."/>
        </authorList>
    </citation>
    <scope>NUCLEOTIDE SEQUENCE [LARGE SCALE GENOMIC DNA]</scope>
    <source>
        <strain evidence="17">cv. br00</strain>
    </source>
</reference>
<evidence type="ECO:0000313" key="17">
    <source>
        <dbReference type="Proteomes" id="UP000326939"/>
    </source>
</evidence>
<comment type="catalytic activity">
    <reaction evidence="10">
        <text>L-threonyl-[protein] + ATP = O-phospho-L-threonyl-[protein] + ADP + H(+)</text>
        <dbReference type="Rhea" id="RHEA:46608"/>
        <dbReference type="Rhea" id="RHEA-COMP:11060"/>
        <dbReference type="Rhea" id="RHEA-COMP:11605"/>
        <dbReference type="ChEBI" id="CHEBI:15378"/>
        <dbReference type="ChEBI" id="CHEBI:30013"/>
        <dbReference type="ChEBI" id="CHEBI:30616"/>
        <dbReference type="ChEBI" id="CHEBI:61977"/>
        <dbReference type="ChEBI" id="CHEBI:456216"/>
        <dbReference type="EC" id="2.7.11.1"/>
    </reaction>
</comment>
<comment type="caution">
    <text evidence="16">The sequence shown here is derived from an EMBL/GenBank/DDBJ whole genome shotgun (WGS) entry which is preliminary data.</text>
</comment>
<dbReference type="Gene3D" id="3.30.200.20">
    <property type="entry name" value="Phosphorylase Kinase, domain 1"/>
    <property type="match status" value="1"/>
</dbReference>
<evidence type="ECO:0000256" key="6">
    <source>
        <dbReference type="ARBA" id="ARBA00022741"/>
    </source>
</evidence>
<dbReference type="InterPro" id="IPR011009">
    <property type="entry name" value="Kinase-like_dom_sf"/>
</dbReference>
<keyword evidence="4 13" id="KW-0723">Serine/threonine-protein kinase</keyword>
<feature type="domain" description="NAF" evidence="15">
    <location>
        <begin position="314"/>
        <end position="338"/>
    </location>
</feature>
<organism evidence="16 17">
    <name type="scientific">Salix brachista</name>
    <dbReference type="NCBI Taxonomy" id="2182728"/>
    <lineage>
        <taxon>Eukaryota</taxon>
        <taxon>Viridiplantae</taxon>
        <taxon>Streptophyta</taxon>
        <taxon>Embryophyta</taxon>
        <taxon>Tracheophyta</taxon>
        <taxon>Spermatophyta</taxon>
        <taxon>Magnoliopsida</taxon>
        <taxon>eudicotyledons</taxon>
        <taxon>Gunneridae</taxon>
        <taxon>Pentapetalae</taxon>
        <taxon>rosids</taxon>
        <taxon>fabids</taxon>
        <taxon>Malpighiales</taxon>
        <taxon>Salicaceae</taxon>
        <taxon>Saliceae</taxon>
        <taxon>Salix</taxon>
    </lineage>
</organism>
<keyword evidence="5" id="KW-0808">Transferase</keyword>
<dbReference type="InterPro" id="IPR004041">
    <property type="entry name" value="NAF_dom"/>
</dbReference>
<protein>
    <recommendedName>
        <fullName evidence="3">non-specific serine/threonine protein kinase</fullName>
        <ecNumber evidence="3">2.7.11.1</ecNumber>
    </recommendedName>
</protein>
<dbReference type="PANTHER" id="PTHR43895:SF33">
    <property type="entry name" value="PROTEIN KINASE DOMAIN-CONTAINING PROTEIN"/>
    <property type="match status" value="1"/>
</dbReference>
<evidence type="ECO:0000256" key="9">
    <source>
        <dbReference type="ARBA" id="ARBA00023211"/>
    </source>
</evidence>
<dbReference type="CDD" id="cd12195">
    <property type="entry name" value="CIPK_C"/>
    <property type="match status" value="1"/>
</dbReference>
<feature type="domain" description="Protein kinase" evidence="14">
    <location>
        <begin position="30"/>
        <end position="287"/>
    </location>
</feature>
<dbReference type="EC" id="2.7.11.1" evidence="3"/>
<dbReference type="AlphaFoldDB" id="A0A5N5LQM4"/>
<evidence type="ECO:0000256" key="5">
    <source>
        <dbReference type="ARBA" id="ARBA00022679"/>
    </source>
</evidence>
<comment type="catalytic activity">
    <reaction evidence="11">
        <text>L-seryl-[protein] + ATP = O-phospho-L-seryl-[protein] + ADP + H(+)</text>
        <dbReference type="Rhea" id="RHEA:17989"/>
        <dbReference type="Rhea" id="RHEA-COMP:9863"/>
        <dbReference type="Rhea" id="RHEA-COMP:11604"/>
        <dbReference type="ChEBI" id="CHEBI:15378"/>
        <dbReference type="ChEBI" id="CHEBI:29999"/>
        <dbReference type="ChEBI" id="CHEBI:30616"/>
        <dbReference type="ChEBI" id="CHEBI:83421"/>
        <dbReference type="ChEBI" id="CHEBI:456216"/>
        <dbReference type="EC" id="2.7.11.1"/>
    </reaction>
</comment>
<evidence type="ECO:0000256" key="4">
    <source>
        <dbReference type="ARBA" id="ARBA00022527"/>
    </source>
</evidence>
<dbReference type="Gene3D" id="1.10.510.10">
    <property type="entry name" value="Transferase(Phosphotransferase) domain 1"/>
    <property type="match status" value="1"/>
</dbReference>
<keyword evidence="7" id="KW-0418">Kinase</keyword>
<dbReference type="FunFam" id="3.30.310.80:FF:000005">
    <property type="entry name" value="Non-specific serine/threonine protein kinase"/>
    <property type="match status" value="1"/>
</dbReference>
<dbReference type="SUPFAM" id="SSF56112">
    <property type="entry name" value="Protein kinase-like (PK-like)"/>
    <property type="match status" value="1"/>
</dbReference>
<dbReference type="FunFam" id="3.30.200.20:FF:000627">
    <property type="entry name" value="Non-specific serine/threonine protein kinase"/>
    <property type="match status" value="1"/>
</dbReference>
<dbReference type="PROSITE" id="PS50816">
    <property type="entry name" value="NAF"/>
    <property type="match status" value="1"/>
</dbReference>
<evidence type="ECO:0000256" key="8">
    <source>
        <dbReference type="ARBA" id="ARBA00022840"/>
    </source>
</evidence>
<dbReference type="InterPro" id="IPR017441">
    <property type="entry name" value="Protein_kinase_ATP_BS"/>
</dbReference>
<comment type="similarity">
    <text evidence="2">Belongs to the protein kinase superfamily. CAMK Ser/Thr protein kinase family. SNF1 subfamily.</text>
</comment>
<dbReference type="GO" id="GO:0004674">
    <property type="term" value="F:protein serine/threonine kinase activity"/>
    <property type="evidence" value="ECO:0007669"/>
    <property type="project" value="UniProtKB-KW"/>
</dbReference>
<evidence type="ECO:0000256" key="3">
    <source>
        <dbReference type="ARBA" id="ARBA00012513"/>
    </source>
</evidence>
<dbReference type="InterPro" id="IPR000719">
    <property type="entry name" value="Prot_kinase_dom"/>
</dbReference>
<evidence type="ECO:0000259" key="14">
    <source>
        <dbReference type="PROSITE" id="PS50011"/>
    </source>
</evidence>
<evidence type="ECO:0000259" key="15">
    <source>
        <dbReference type="PROSITE" id="PS50816"/>
    </source>
</evidence>
<evidence type="ECO:0000256" key="10">
    <source>
        <dbReference type="ARBA" id="ARBA00047899"/>
    </source>
</evidence>
<dbReference type="Pfam" id="PF00069">
    <property type="entry name" value="Pkinase"/>
    <property type="match status" value="1"/>
</dbReference>
<dbReference type="InterPro" id="IPR008271">
    <property type="entry name" value="Ser/Thr_kinase_AS"/>
</dbReference>
<dbReference type="PANTHER" id="PTHR43895">
    <property type="entry name" value="CALCIUM/CALMODULIN-DEPENDENT PROTEIN KINASE KINASE-RELATED"/>
    <property type="match status" value="1"/>
</dbReference>
<gene>
    <name evidence="16" type="ORF">DKX38_013171</name>
</gene>
<dbReference type="PROSITE" id="PS50011">
    <property type="entry name" value="PROTEIN_KINASE_DOM"/>
    <property type="match status" value="1"/>
</dbReference>
<accession>A0A5N5LQM4</accession>
<proteinExistence type="inferred from homology"/>
<dbReference type="FunFam" id="1.10.510.10:FF:000653">
    <property type="entry name" value="Non-specific serine/threonine protein kinase"/>
    <property type="match status" value="1"/>
</dbReference>
<dbReference type="SMART" id="SM00220">
    <property type="entry name" value="S_TKc"/>
    <property type="match status" value="1"/>
</dbReference>
<dbReference type="GO" id="GO:0106310">
    <property type="term" value="F:protein serine kinase activity"/>
    <property type="evidence" value="ECO:0007669"/>
    <property type="project" value="RHEA"/>
</dbReference>
<dbReference type="PROSITE" id="PS00107">
    <property type="entry name" value="PROTEIN_KINASE_ATP"/>
    <property type="match status" value="1"/>
</dbReference>
<evidence type="ECO:0000256" key="1">
    <source>
        <dbReference type="ARBA" id="ARBA00001936"/>
    </source>
</evidence>
<dbReference type="PROSITE" id="PS00108">
    <property type="entry name" value="PROTEIN_KINASE_ST"/>
    <property type="match status" value="1"/>
</dbReference>
<dbReference type="GO" id="GO:0007165">
    <property type="term" value="P:signal transduction"/>
    <property type="evidence" value="ECO:0007669"/>
    <property type="project" value="InterPro"/>
</dbReference>
<dbReference type="Gene3D" id="3.30.310.80">
    <property type="entry name" value="Kinase associated domain 1, KA1"/>
    <property type="match status" value="1"/>
</dbReference>
<dbReference type="Proteomes" id="UP000326939">
    <property type="component" value="Chromosome 8"/>
</dbReference>
<dbReference type="EMBL" id="VDCV01000008">
    <property type="protein sequence ID" value="KAB5545059.1"/>
    <property type="molecule type" value="Genomic_DNA"/>
</dbReference>
<evidence type="ECO:0000256" key="7">
    <source>
        <dbReference type="ARBA" id="ARBA00022777"/>
    </source>
</evidence>
<evidence type="ECO:0000256" key="13">
    <source>
        <dbReference type="RuleBase" id="RU000304"/>
    </source>
</evidence>
<evidence type="ECO:0000256" key="12">
    <source>
        <dbReference type="PROSITE-ProRule" id="PRU10141"/>
    </source>
</evidence>
<sequence length="458" mass="51156">MSMEPPPPQTPPPSTLQRTTSIPTTLLNKYELGRLLGRGSFAKVYEARSLSDKTQLVAIKIIDKTKTDATMEPRIISEILAMHRLQHHPTILKIHEVMATKTKIYLVMELALGGDLYSKIRKFGKLKESAARRYFQQLVSALHFCHQNGVSHRDIKPHNLLLDGKGNLKISDFGLSALKNGGGDGGFLLHTACGTPAFTAPEVMSRQGYDGAKADAWSCGVILFLLLSAYLPFDDSNLAFMYKRAHKGEYQVPSCIPKPVKSIINQLLDPNPNTRMSIEALMKHSWFLKKFELPTQSSVFELDYEKYCKFDQKSAVSSITAFDIISLSSGLDLSRLFEVKNRKERRFTSSETVERVTERVREVGGRLGYRAEEGKGGSAIGLGKGRVGVLFEVFEIAEKLLVVEVKVVEGGGVEFEEVHWGELKDGLEDVVLQWHNDVTDGEPELIFVHERMCSVVDL</sequence>
<evidence type="ECO:0000256" key="11">
    <source>
        <dbReference type="ARBA" id="ARBA00048679"/>
    </source>
</evidence>
<dbReference type="GO" id="GO:0005524">
    <property type="term" value="F:ATP binding"/>
    <property type="evidence" value="ECO:0007669"/>
    <property type="project" value="UniProtKB-UniRule"/>
</dbReference>
<keyword evidence="17" id="KW-1185">Reference proteome</keyword>
<comment type="cofactor">
    <cofactor evidence="1">
        <name>Mn(2+)</name>
        <dbReference type="ChEBI" id="CHEBI:29035"/>
    </cofactor>
</comment>
<evidence type="ECO:0000313" key="16">
    <source>
        <dbReference type="EMBL" id="KAB5545059.1"/>
    </source>
</evidence>
<name>A0A5N5LQM4_9ROSI</name>
<keyword evidence="8 12" id="KW-0067">ATP-binding</keyword>
<dbReference type="InterPro" id="IPR018451">
    <property type="entry name" value="NAF/FISL_domain"/>
</dbReference>
<keyword evidence="6 12" id="KW-0547">Nucleotide-binding</keyword>
<feature type="binding site" evidence="12">
    <location>
        <position position="60"/>
    </location>
    <ligand>
        <name>ATP</name>
        <dbReference type="ChEBI" id="CHEBI:30616"/>
    </ligand>
</feature>
<evidence type="ECO:0000256" key="2">
    <source>
        <dbReference type="ARBA" id="ARBA00006234"/>
    </source>
</evidence>